<dbReference type="CDD" id="cd00761">
    <property type="entry name" value="Glyco_tranf_GTA_type"/>
    <property type="match status" value="1"/>
</dbReference>
<proteinExistence type="predicted"/>
<accession>A0A6M8BB78</accession>
<keyword evidence="3" id="KW-1185">Reference proteome</keyword>
<dbReference type="SUPFAM" id="SSF53448">
    <property type="entry name" value="Nucleotide-diphospho-sugar transferases"/>
    <property type="match status" value="1"/>
</dbReference>
<dbReference type="Proteomes" id="UP000505210">
    <property type="component" value="Chromosome"/>
</dbReference>
<organism evidence="2 3">
    <name type="scientific">Thermoleptolyngbya sichuanensis A183</name>
    <dbReference type="NCBI Taxonomy" id="2737172"/>
    <lineage>
        <taxon>Bacteria</taxon>
        <taxon>Bacillati</taxon>
        <taxon>Cyanobacteriota</taxon>
        <taxon>Cyanophyceae</taxon>
        <taxon>Oculatellales</taxon>
        <taxon>Oculatellaceae</taxon>
        <taxon>Thermoleptolyngbya</taxon>
        <taxon>Thermoleptolyngbya sichuanensis</taxon>
    </lineage>
</organism>
<dbReference type="GO" id="GO:0016740">
    <property type="term" value="F:transferase activity"/>
    <property type="evidence" value="ECO:0007669"/>
    <property type="project" value="UniProtKB-KW"/>
</dbReference>
<gene>
    <name evidence="2" type="ORF">HPC62_22635</name>
</gene>
<dbReference type="PANTHER" id="PTHR43685">
    <property type="entry name" value="GLYCOSYLTRANSFERASE"/>
    <property type="match status" value="1"/>
</dbReference>
<dbReference type="Gene3D" id="3.90.550.10">
    <property type="entry name" value="Spore Coat Polysaccharide Biosynthesis Protein SpsA, Chain A"/>
    <property type="match status" value="1"/>
</dbReference>
<dbReference type="AlphaFoldDB" id="A0A6M8BB78"/>
<evidence type="ECO:0000313" key="2">
    <source>
        <dbReference type="EMBL" id="QKD84609.1"/>
    </source>
</evidence>
<evidence type="ECO:0000313" key="3">
    <source>
        <dbReference type="Proteomes" id="UP000505210"/>
    </source>
</evidence>
<sequence>MSPRISAIICTHNRAGYLAGAIASLLRQEFREPYEVLVVDNASTDDTRTIVEPFLQDSRLRYVPEPTLGLSVARNTGATHAAAPLLAYLDDDAIASPQWLRVLSEAFQADENLAIAGGRVLLDWEGRLPPRWLSANLASSLGAYDLGNAPVKIQQPGQTPRGVNYALRRDFWESVGGFSEQLGRVGNTLLSNEELHLTELALRQGRTVQYLPDAEVTHRVAPERRHQGWFLERSWWQGVSEYQRERLTGKAGLGQVRRGGDRLLRGLYHSLRYGNDPALRFDNLVYAYGQLSYLGLALRHLVWR</sequence>
<dbReference type="InterPro" id="IPR001173">
    <property type="entry name" value="Glyco_trans_2-like"/>
</dbReference>
<keyword evidence="2" id="KW-0808">Transferase</keyword>
<dbReference type="PANTHER" id="PTHR43685:SF2">
    <property type="entry name" value="GLYCOSYLTRANSFERASE 2-LIKE DOMAIN-CONTAINING PROTEIN"/>
    <property type="match status" value="1"/>
</dbReference>
<dbReference type="EMBL" id="CP053661">
    <property type="protein sequence ID" value="QKD84609.1"/>
    <property type="molecule type" value="Genomic_DNA"/>
</dbReference>
<dbReference type="KEGG" id="theu:HPC62_22635"/>
<dbReference type="RefSeq" id="WP_172358627.1">
    <property type="nucleotide sequence ID" value="NZ_CP053661.1"/>
</dbReference>
<reference evidence="2 3" key="1">
    <citation type="submission" date="2020-05" db="EMBL/GenBank/DDBJ databases">
        <title>Complete genome sequence of of a novel Thermoleptolyngbya strain isolated from hot springs of Ganzi, Sichuan China.</title>
        <authorList>
            <person name="Tang J."/>
            <person name="Daroch M."/>
            <person name="Li L."/>
            <person name="Waleron K."/>
            <person name="Waleron M."/>
            <person name="Waleron M."/>
        </authorList>
    </citation>
    <scope>NUCLEOTIDE SEQUENCE [LARGE SCALE GENOMIC DNA]</scope>
    <source>
        <strain evidence="2 3">PKUAC-SCTA183</strain>
    </source>
</reference>
<feature type="domain" description="Glycosyltransferase 2-like" evidence="1">
    <location>
        <begin position="6"/>
        <end position="127"/>
    </location>
</feature>
<evidence type="ECO:0000259" key="1">
    <source>
        <dbReference type="Pfam" id="PF00535"/>
    </source>
</evidence>
<dbReference type="InterPro" id="IPR050834">
    <property type="entry name" value="Glycosyltransf_2"/>
</dbReference>
<dbReference type="InterPro" id="IPR029044">
    <property type="entry name" value="Nucleotide-diphossugar_trans"/>
</dbReference>
<protein>
    <submittedName>
        <fullName evidence="2">Glycosyltransferase family 2 protein</fullName>
    </submittedName>
</protein>
<dbReference type="Pfam" id="PF00535">
    <property type="entry name" value="Glycos_transf_2"/>
    <property type="match status" value="1"/>
</dbReference>
<name>A0A6M8BB78_9CYAN</name>